<evidence type="ECO:0000313" key="2">
    <source>
        <dbReference type="Proteomes" id="UP001497680"/>
    </source>
</evidence>
<organism evidence="1 2">
    <name type="scientific">Hypoxylon rubiginosum</name>
    <dbReference type="NCBI Taxonomy" id="110542"/>
    <lineage>
        <taxon>Eukaryota</taxon>
        <taxon>Fungi</taxon>
        <taxon>Dikarya</taxon>
        <taxon>Ascomycota</taxon>
        <taxon>Pezizomycotina</taxon>
        <taxon>Sordariomycetes</taxon>
        <taxon>Xylariomycetidae</taxon>
        <taxon>Xylariales</taxon>
        <taxon>Hypoxylaceae</taxon>
        <taxon>Hypoxylon</taxon>
    </lineage>
</organism>
<sequence length="288" mass="32369">MSLTIRARQDVTLFTFKDKAPLELVALLATVNPLAVEPPSVITFVIPSQVFHNLVDPLRPLEVSCQISKVVVSSVNLSSTFKQAMLVPLHTGTGLPACTADVAELKATSATKNAAANYGAEPNQYLPPPFAHGLPSEISSYLSRYPSVESGYTGRQLGIQKVQRRPRRKLTTREEANFECGVKECGKLFKRSYNFKAHMKTHDGKREYPFPCTVPDCNKRFVRKTDLQRHNQSVHMKEKNHRCDYCARMFARKDTLRRYAFTKISLSPKIARQRFGVPGRKESGKVSI</sequence>
<keyword evidence="2" id="KW-1185">Reference proteome</keyword>
<dbReference type="Proteomes" id="UP001497680">
    <property type="component" value="Unassembled WGS sequence"/>
</dbReference>
<accession>A0ACC0CN68</accession>
<evidence type="ECO:0000313" key="1">
    <source>
        <dbReference type="EMBL" id="KAI6081790.1"/>
    </source>
</evidence>
<reference evidence="1 2" key="1">
    <citation type="journal article" date="2022" name="New Phytol.">
        <title>Ecological generalism drives hyperdiversity of secondary metabolite gene clusters in xylarialean endophytes.</title>
        <authorList>
            <person name="Franco M.E.E."/>
            <person name="Wisecaver J.H."/>
            <person name="Arnold A.E."/>
            <person name="Ju Y.M."/>
            <person name="Slot J.C."/>
            <person name="Ahrendt S."/>
            <person name="Moore L.P."/>
            <person name="Eastman K.E."/>
            <person name="Scott K."/>
            <person name="Konkel Z."/>
            <person name="Mondo S.J."/>
            <person name="Kuo A."/>
            <person name="Hayes R.D."/>
            <person name="Haridas S."/>
            <person name="Andreopoulos B."/>
            <person name="Riley R."/>
            <person name="LaButti K."/>
            <person name="Pangilinan J."/>
            <person name="Lipzen A."/>
            <person name="Amirebrahimi M."/>
            <person name="Yan J."/>
            <person name="Adam C."/>
            <person name="Keymanesh K."/>
            <person name="Ng V."/>
            <person name="Louie K."/>
            <person name="Northen T."/>
            <person name="Drula E."/>
            <person name="Henrissat B."/>
            <person name="Hsieh H.M."/>
            <person name="Youens-Clark K."/>
            <person name="Lutzoni F."/>
            <person name="Miadlikowska J."/>
            <person name="Eastwood D.C."/>
            <person name="Hamelin R.C."/>
            <person name="Grigoriev I.V."/>
            <person name="U'Ren J.M."/>
        </authorList>
    </citation>
    <scope>NUCLEOTIDE SEQUENCE [LARGE SCALE GENOMIC DNA]</scope>
    <source>
        <strain evidence="1 2">ER1909</strain>
    </source>
</reference>
<name>A0ACC0CN68_9PEZI</name>
<gene>
    <name evidence="1" type="ORF">F4821DRAFT_264579</name>
</gene>
<comment type="caution">
    <text evidence="1">The sequence shown here is derived from an EMBL/GenBank/DDBJ whole genome shotgun (WGS) entry which is preliminary data.</text>
</comment>
<protein>
    <submittedName>
        <fullName evidence="1">Uncharacterized protein</fullName>
    </submittedName>
</protein>
<dbReference type="EMBL" id="MU394386">
    <property type="protein sequence ID" value="KAI6081790.1"/>
    <property type="molecule type" value="Genomic_DNA"/>
</dbReference>
<proteinExistence type="predicted"/>